<reference evidence="1 2" key="1">
    <citation type="submission" date="2016-05" db="EMBL/GenBank/DDBJ databases">
        <title>Draft Genome Sequence of Algibacter sp. Strain SK-16 Isolated from the Surface Water of Aburatsubo Inlet.</title>
        <authorList>
            <person name="Wong S.-K."/>
            <person name="Yoshizawa S."/>
            <person name="Nakajima Y."/>
            <person name="Ogura Y."/>
            <person name="Tetsuya H."/>
            <person name="Hamasaki K."/>
        </authorList>
    </citation>
    <scope>NUCLEOTIDE SEQUENCE [LARGE SCALE GENOMIC DNA]</scope>
    <source>
        <strain evidence="1 2">SK-16</strain>
    </source>
</reference>
<name>A0A1E5T8J2_9FLAO</name>
<protein>
    <recommendedName>
        <fullName evidence="3">Membrane-binding protein</fullName>
    </recommendedName>
</protein>
<dbReference type="STRING" id="1849968.A8C32_17680"/>
<proteinExistence type="predicted"/>
<accession>A0A1E5T8J2</accession>
<evidence type="ECO:0008006" key="3">
    <source>
        <dbReference type="Google" id="ProtNLM"/>
    </source>
</evidence>
<dbReference type="EMBL" id="MDJD01000047">
    <property type="protein sequence ID" value="OEK07627.1"/>
    <property type="molecule type" value="Genomic_DNA"/>
</dbReference>
<comment type="caution">
    <text evidence="1">The sequence shown here is derived from an EMBL/GenBank/DDBJ whole genome shotgun (WGS) entry which is preliminary data.</text>
</comment>
<dbReference type="Proteomes" id="UP000095713">
    <property type="component" value="Unassembled WGS sequence"/>
</dbReference>
<dbReference type="AlphaFoldDB" id="A0A1E5T8J2"/>
<keyword evidence="2" id="KW-1185">Reference proteome</keyword>
<sequence>MIIEEVELIEEVKFLDVVTLNESLRDIFEYNLVLSVSEEGLYKYVKDSTLYNGSFYMTLHDNFDSDTGEIPYGFLSGKIEDGKKEGNWEKGILTNKGAVIVKLINYSNGVLHGKYQVFDLKGNVLTPNEVHPLFPEEYKDYTDFKNGTGEYYDYYYDTGILKEKGYYRNGKKYYTWIVYDRQGNEIKREYYNNGFIVNE</sequence>
<evidence type="ECO:0000313" key="1">
    <source>
        <dbReference type="EMBL" id="OEK07627.1"/>
    </source>
</evidence>
<evidence type="ECO:0000313" key="2">
    <source>
        <dbReference type="Proteomes" id="UP000095713"/>
    </source>
</evidence>
<organism evidence="1 2">
    <name type="scientific">Flavivirga aquatica</name>
    <dbReference type="NCBI Taxonomy" id="1849968"/>
    <lineage>
        <taxon>Bacteria</taxon>
        <taxon>Pseudomonadati</taxon>
        <taxon>Bacteroidota</taxon>
        <taxon>Flavobacteriia</taxon>
        <taxon>Flavobacteriales</taxon>
        <taxon>Flavobacteriaceae</taxon>
        <taxon>Flavivirga</taxon>
    </lineage>
</organism>
<gene>
    <name evidence="1" type="ORF">A8C32_17680</name>
</gene>